<proteinExistence type="predicted"/>
<feature type="domain" description="DUF6604" evidence="1">
    <location>
        <begin position="13"/>
        <end position="274"/>
    </location>
</feature>
<dbReference type="EMBL" id="CP090165">
    <property type="protein sequence ID" value="UJO15446.1"/>
    <property type="molecule type" value="Genomic_DNA"/>
</dbReference>
<sequence>MAPKIPLTGRYARYKAGTKKVMSWLVTTANHCCDITNIITSLRTTKDQNKATATARATVDLKTAELVKLAEAIAGADPRVPIPADILLTCRDVIEGRQRSADHHVAYASYKGIALTEEDKNHQHFIDALQRIFQVLESARAPDDPAEEHFCPQKVAKRGKKTRKTTSTTKAPLQANPFETLTVEEPTLIEDCTGSAEPPTKVSLDLGKAEFRLEKEVEDRAFALLCHLQDLDDVRLYVRDSWIQYSMGDISFALASMTTEVAFGLLRCADEEFAAMCPELDDYDKILQFLHLEIVAFDNVPVAYVVNTEAREVGRDAASYLNIAGLLFPLGATILTIHGDNATRFVRNEAAAKKGRPQELELACAKIWAGADGFIDVIVRSTLRLLMAQNAQQDRMDDFVRGLKEMPQSGIRRLWLAVACEIYVDIFAILGDHALIGTQSLKDTIQSQLDICDLILRRHSDDIQRRVGVMDERAVQWTDCIKHQAPRALRELDLITKDMDRHVHGAAFEADLQRWTRGRSLYLNGLESRFPVQAGGCAFLLKLQLADAETYIVNHGLFIHSMAYLYKAARHFGLLHHEWHDVDFVIRSQAPSGGTHGPLVPKFRAGCKVSAYAMEFAKACGMESTAEMYRKHGKPSFNLWEEGKQIFLCGEFLEAFIRSIDPKEKNQPFGRGNHSKMIEVMLHKLTSEHAARQGQRTSAQPSSQREMFNPLELLTTFEKSFKQDEPLLNFPYVRFWSTCAELLRACWDAIRDEMPTQFQSLSIHNGYLHAVMVWFMLAQLGKFDDNPRTSYIKSTADSMLAKAAKAIEPYIISHGKDFSEAAYDRSSGRIPKHLRPGCSTNYLEKLATKRDQATTLERAGTSVAFSGTLTSLYHPHLTALDITAAVKASPEDIGEYAVPLPEYMKHGGNSVSLGDFIAPAKVWIPEYDDEAELRRRLKEVEEYVRQCEDNGEEEKISQEMWTRLEDMQKVVAKVERGGTVGAETFDARTKEYVDTYCPMM</sequence>
<dbReference type="KEGG" id="ffu:CLAFUR5_07962"/>
<dbReference type="OrthoDB" id="3650889at2759"/>
<dbReference type="OMA" id="TICESQT"/>
<name>A0A9Q8LDK1_PASFU</name>
<accession>A0A9Q8LDK1</accession>
<dbReference type="PANTHER" id="PTHR38795">
    <property type="entry name" value="DUF6604 DOMAIN-CONTAINING PROTEIN"/>
    <property type="match status" value="1"/>
</dbReference>
<dbReference type="PANTHER" id="PTHR38795:SF1">
    <property type="entry name" value="DUF6604 DOMAIN-CONTAINING PROTEIN"/>
    <property type="match status" value="1"/>
</dbReference>
<gene>
    <name evidence="2" type="ORF">CLAFUR5_07962</name>
</gene>
<organism evidence="2 3">
    <name type="scientific">Passalora fulva</name>
    <name type="common">Tomato leaf mold</name>
    <name type="synonym">Cladosporium fulvum</name>
    <dbReference type="NCBI Taxonomy" id="5499"/>
    <lineage>
        <taxon>Eukaryota</taxon>
        <taxon>Fungi</taxon>
        <taxon>Dikarya</taxon>
        <taxon>Ascomycota</taxon>
        <taxon>Pezizomycotina</taxon>
        <taxon>Dothideomycetes</taxon>
        <taxon>Dothideomycetidae</taxon>
        <taxon>Mycosphaerellales</taxon>
        <taxon>Mycosphaerellaceae</taxon>
        <taxon>Fulvia</taxon>
    </lineage>
</organism>
<dbReference type="Proteomes" id="UP000756132">
    <property type="component" value="Chromosome 3"/>
</dbReference>
<dbReference type="AlphaFoldDB" id="A0A9Q8LDK1"/>
<dbReference type="RefSeq" id="XP_047759812.1">
    <property type="nucleotide sequence ID" value="XM_047907110.1"/>
</dbReference>
<dbReference type="Pfam" id="PF20253">
    <property type="entry name" value="DUF6604"/>
    <property type="match status" value="1"/>
</dbReference>
<evidence type="ECO:0000313" key="3">
    <source>
        <dbReference type="Proteomes" id="UP000756132"/>
    </source>
</evidence>
<reference evidence="2" key="1">
    <citation type="submission" date="2021-12" db="EMBL/GenBank/DDBJ databases">
        <authorList>
            <person name="Zaccaron A."/>
            <person name="Stergiopoulos I."/>
        </authorList>
    </citation>
    <scope>NUCLEOTIDE SEQUENCE</scope>
    <source>
        <strain evidence="2">Race5_Kim</strain>
    </source>
</reference>
<dbReference type="InterPro" id="IPR046539">
    <property type="entry name" value="DUF6604"/>
</dbReference>
<keyword evidence="3" id="KW-1185">Reference proteome</keyword>
<protein>
    <recommendedName>
        <fullName evidence="1">DUF6604 domain-containing protein</fullName>
    </recommendedName>
</protein>
<reference evidence="2" key="2">
    <citation type="journal article" date="2022" name="Microb. Genom.">
        <title>A chromosome-scale genome assembly of the tomato pathogen Cladosporium fulvum reveals a compartmentalized genome architecture and the presence of a dispensable chromosome.</title>
        <authorList>
            <person name="Zaccaron A.Z."/>
            <person name="Chen L.H."/>
            <person name="Samaras A."/>
            <person name="Stergiopoulos I."/>
        </authorList>
    </citation>
    <scope>NUCLEOTIDE SEQUENCE</scope>
    <source>
        <strain evidence="2">Race5_Kim</strain>
    </source>
</reference>
<evidence type="ECO:0000259" key="1">
    <source>
        <dbReference type="Pfam" id="PF20253"/>
    </source>
</evidence>
<dbReference type="GeneID" id="71987840"/>
<evidence type="ECO:0000313" key="2">
    <source>
        <dbReference type="EMBL" id="UJO15446.1"/>
    </source>
</evidence>